<protein>
    <submittedName>
        <fullName evidence="1">Uncharacterized protein</fullName>
    </submittedName>
</protein>
<organism evidence="1 2">
    <name type="scientific">Calidris pygmaea</name>
    <name type="common">Spoon-billed sandpiper</name>
    <dbReference type="NCBI Taxonomy" id="425635"/>
    <lineage>
        <taxon>Eukaryota</taxon>
        <taxon>Metazoa</taxon>
        <taxon>Chordata</taxon>
        <taxon>Craniata</taxon>
        <taxon>Vertebrata</taxon>
        <taxon>Euteleostomi</taxon>
        <taxon>Archelosauria</taxon>
        <taxon>Archosauria</taxon>
        <taxon>Dinosauria</taxon>
        <taxon>Saurischia</taxon>
        <taxon>Theropoda</taxon>
        <taxon>Coelurosauria</taxon>
        <taxon>Aves</taxon>
        <taxon>Neognathae</taxon>
        <taxon>Neoaves</taxon>
        <taxon>Charadriiformes</taxon>
        <taxon>Scolopacidae</taxon>
        <taxon>Calidris</taxon>
    </lineage>
</organism>
<sequence>LLALIKSKLQLVINSTEYVLWYNQALKTTQQSKVKWAILVNRTPALKISDAEHSSNSTM</sequence>
<reference evidence="1" key="1">
    <citation type="submission" date="2025-08" db="UniProtKB">
        <authorList>
            <consortium name="Ensembl"/>
        </authorList>
    </citation>
    <scope>IDENTIFICATION</scope>
</reference>
<proteinExistence type="predicted"/>
<evidence type="ECO:0000313" key="2">
    <source>
        <dbReference type="Proteomes" id="UP000694419"/>
    </source>
</evidence>
<dbReference type="Gene3D" id="3.30.1330.30">
    <property type="match status" value="1"/>
</dbReference>
<dbReference type="AlphaFoldDB" id="A0A8C3PU33"/>
<reference evidence="1" key="2">
    <citation type="submission" date="2025-09" db="UniProtKB">
        <authorList>
            <consortium name="Ensembl"/>
        </authorList>
    </citation>
    <scope>IDENTIFICATION</scope>
</reference>
<name>A0A8C3PU33_9CHAR</name>
<keyword evidence="2" id="KW-1185">Reference proteome</keyword>
<accession>A0A8C3PU33</accession>
<dbReference type="Proteomes" id="UP000694419">
    <property type="component" value="Unplaced"/>
</dbReference>
<evidence type="ECO:0000313" key="1">
    <source>
        <dbReference type="Ensembl" id="ENSCPGP00000028195.1"/>
    </source>
</evidence>
<dbReference type="InterPro" id="IPR029064">
    <property type="entry name" value="Ribosomal_eL30-like_sf"/>
</dbReference>
<dbReference type="Ensembl" id="ENSCPGT00000030770.1">
    <property type="protein sequence ID" value="ENSCPGP00000028195.1"/>
    <property type="gene ID" value="ENSCPGG00000019407.1"/>
</dbReference>